<dbReference type="PROSITE" id="PS00086">
    <property type="entry name" value="CYTOCHROME_P450"/>
    <property type="match status" value="1"/>
</dbReference>
<proteinExistence type="inferred from homology"/>
<dbReference type="GO" id="GO:0016705">
    <property type="term" value="F:oxidoreductase activity, acting on paired donors, with incorporation or reduction of molecular oxygen"/>
    <property type="evidence" value="ECO:0007669"/>
    <property type="project" value="InterPro"/>
</dbReference>
<dbReference type="Proteomes" id="UP000772434">
    <property type="component" value="Unassembled WGS sequence"/>
</dbReference>
<dbReference type="Gene3D" id="1.10.630.10">
    <property type="entry name" value="Cytochrome P450"/>
    <property type="match status" value="1"/>
</dbReference>
<keyword evidence="8 10" id="KW-0503">Monooxygenase</keyword>
<evidence type="ECO:0000313" key="11">
    <source>
        <dbReference type="EMBL" id="KAF9052168.1"/>
    </source>
</evidence>
<evidence type="ECO:0000256" key="5">
    <source>
        <dbReference type="ARBA" id="ARBA00022723"/>
    </source>
</evidence>
<feature type="binding site" description="axial binding residue" evidence="9">
    <location>
        <position position="377"/>
    </location>
    <ligand>
        <name>heme</name>
        <dbReference type="ChEBI" id="CHEBI:30413"/>
    </ligand>
    <ligandPart>
        <name>Fe</name>
        <dbReference type="ChEBI" id="CHEBI:18248"/>
    </ligandPart>
</feature>
<dbReference type="InterPro" id="IPR017972">
    <property type="entry name" value="Cyt_P450_CS"/>
</dbReference>
<organism evidence="11 12">
    <name type="scientific">Rhodocollybia butyracea</name>
    <dbReference type="NCBI Taxonomy" id="206335"/>
    <lineage>
        <taxon>Eukaryota</taxon>
        <taxon>Fungi</taxon>
        <taxon>Dikarya</taxon>
        <taxon>Basidiomycota</taxon>
        <taxon>Agaricomycotina</taxon>
        <taxon>Agaricomycetes</taxon>
        <taxon>Agaricomycetidae</taxon>
        <taxon>Agaricales</taxon>
        <taxon>Marasmiineae</taxon>
        <taxon>Omphalotaceae</taxon>
        <taxon>Rhodocollybia</taxon>
    </lineage>
</organism>
<dbReference type="OrthoDB" id="1055148at2759"/>
<evidence type="ECO:0000256" key="7">
    <source>
        <dbReference type="ARBA" id="ARBA00023004"/>
    </source>
</evidence>
<evidence type="ECO:0000256" key="6">
    <source>
        <dbReference type="ARBA" id="ARBA00023002"/>
    </source>
</evidence>
<dbReference type="InterPro" id="IPR036396">
    <property type="entry name" value="Cyt_P450_sf"/>
</dbReference>
<dbReference type="GO" id="GO:0005506">
    <property type="term" value="F:iron ion binding"/>
    <property type="evidence" value="ECO:0007669"/>
    <property type="project" value="InterPro"/>
</dbReference>
<evidence type="ECO:0000256" key="2">
    <source>
        <dbReference type="ARBA" id="ARBA00005179"/>
    </source>
</evidence>
<gene>
    <name evidence="11" type="ORF">BDP27DRAFT_1386359</name>
</gene>
<dbReference type="SUPFAM" id="SSF48264">
    <property type="entry name" value="Cytochrome P450"/>
    <property type="match status" value="1"/>
</dbReference>
<keyword evidence="5 9" id="KW-0479">Metal-binding</keyword>
<dbReference type="InterPro" id="IPR050364">
    <property type="entry name" value="Cytochrome_P450_fung"/>
</dbReference>
<name>A0A9P5P338_9AGAR</name>
<comment type="similarity">
    <text evidence="3 10">Belongs to the cytochrome P450 family.</text>
</comment>
<evidence type="ECO:0000256" key="3">
    <source>
        <dbReference type="ARBA" id="ARBA00010617"/>
    </source>
</evidence>
<evidence type="ECO:0000256" key="9">
    <source>
        <dbReference type="PIRSR" id="PIRSR602401-1"/>
    </source>
</evidence>
<comment type="pathway">
    <text evidence="2">Secondary metabolite biosynthesis.</text>
</comment>
<dbReference type="InterPro" id="IPR002401">
    <property type="entry name" value="Cyt_P450_E_grp-I"/>
</dbReference>
<dbReference type="PRINTS" id="PR00463">
    <property type="entry name" value="EP450I"/>
</dbReference>
<dbReference type="EMBL" id="JADNRY010000457">
    <property type="protein sequence ID" value="KAF9052168.1"/>
    <property type="molecule type" value="Genomic_DNA"/>
</dbReference>
<sequence>MTLWKIISIPLALAIVVAVFSRRRRSLHHNLPPGPPGHDQSQVLGCRWNTFKAWNDLYGPVVSFFIGQQLLGTMEATIDLLEKRSEIYSDRPHHIMGPQASPQVKPMQIHESALLLNDLLTNTDSAINHSILRRYTASLMFYLAYGRRVKSLNDPLCMAHDVVEECDEPLRPLQWFRREPERQRDVNTNLYMTALNDVKKRMQDGAVPPCTTTYGIAKQKELGFSDIQLAYALSTPWAAGIGTTTAAFEIAILAMLHFPECVREVQGEIDAVVGRDRLPTFEDQQSLPYTDGFIKETLRWRSVLPTGIAHSAAEDNTYHGMFIPKGIPVYTNAAAITHDPTVFPDPHTFKPERFIETTDPRLINHKFGCFGFGRRVCPGIHVALQSLYIVISRMLWAFDVLPVVENGVEYIPGADDFTLGLVSRPANLKYRLVPRFENVKELVTMEAERATAEVGAL</sequence>
<protein>
    <submittedName>
        <fullName evidence="11">Cytochrome P450</fullName>
    </submittedName>
</protein>
<evidence type="ECO:0000313" key="12">
    <source>
        <dbReference type="Proteomes" id="UP000772434"/>
    </source>
</evidence>
<dbReference type="PANTHER" id="PTHR46300">
    <property type="entry name" value="P450, PUTATIVE (EUROFUNG)-RELATED-RELATED"/>
    <property type="match status" value="1"/>
</dbReference>
<dbReference type="GO" id="GO:0020037">
    <property type="term" value="F:heme binding"/>
    <property type="evidence" value="ECO:0007669"/>
    <property type="project" value="InterPro"/>
</dbReference>
<reference evidence="11" key="1">
    <citation type="submission" date="2020-11" db="EMBL/GenBank/DDBJ databases">
        <authorList>
            <consortium name="DOE Joint Genome Institute"/>
            <person name="Ahrendt S."/>
            <person name="Riley R."/>
            <person name="Andreopoulos W."/>
            <person name="Labutti K."/>
            <person name="Pangilinan J."/>
            <person name="Ruiz-Duenas F.J."/>
            <person name="Barrasa J.M."/>
            <person name="Sanchez-Garcia M."/>
            <person name="Camarero S."/>
            <person name="Miyauchi S."/>
            <person name="Serrano A."/>
            <person name="Linde D."/>
            <person name="Babiker R."/>
            <person name="Drula E."/>
            <person name="Ayuso-Fernandez I."/>
            <person name="Pacheco R."/>
            <person name="Padilla G."/>
            <person name="Ferreira P."/>
            <person name="Barriuso J."/>
            <person name="Kellner H."/>
            <person name="Castanera R."/>
            <person name="Alfaro M."/>
            <person name="Ramirez L."/>
            <person name="Pisabarro A.G."/>
            <person name="Kuo A."/>
            <person name="Tritt A."/>
            <person name="Lipzen A."/>
            <person name="He G."/>
            <person name="Yan M."/>
            <person name="Ng V."/>
            <person name="Cullen D."/>
            <person name="Martin F."/>
            <person name="Rosso M.-N."/>
            <person name="Henrissat B."/>
            <person name="Hibbett D."/>
            <person name="Martinez A.T."/>
            <person name="Grigoriev I.V."/>
        </authorList>
    </citation>
    <scope>NUCLEOTIDE SEQUENCE</scope>
    <source>
        <strain evidence="11">AH 40177</strain>
    </source>
</reference>
<evidence type="ECO:0000256" key="4">
    <source>
        <dbReference type="ARBA" id="ARBA00022617"/>
    </source>
</evidence>
<dbReference type="Pfam" id="PF00067">
    <property type="entry name" value="p450"/>
    <property type="match status" value="1"/>
</dbReference>
<comment type="caution">
    <text evidence="11">The sequence shown here is derived from an EMBL/GenBank/DDBJ whole genome shotgun (WGS) entry which is preliminary data.</text>
</comment>
<dbReference type="PANTHER" id="PTHR46300:SF4">
    <property type="entry name" value="CYTOCHROME P450 98A3"/>
    <property type="match status" value="1"/>
</dbReference>
<evidence type="ECO:0000256" key="1">
    <source>
        <dbReference type="ARBA" id="ARBA00001971"/>
    </source>
</evidence>
<keyword evidence="4 9" id="KW-0349">Heme</keyword>
<evidence type="ECO:0000256" key="10">
    <source>
        <dbReference type="RuleBase" id="RU000461"/>
    </source>
</evidence>
<comment type="cofactor">
    <cofactor evidence="1 9">
        <name>heme</name>
        <dbReference type="ChEBI" id="CHEBI:30413"/>
    </cofactor>
</comment>
<keyword evidence="6 10" id="KW-0560">Oxidoreductase</keyword>
<keyword evidence="7 9" id="KW-0408">Iron</keyword>
<dbReference type="AlphaFoldDB" id="A0A9P5P338"/>
<evidence type="ECO:0000256" key="8">
    <source>
        <dbReference type="ARBA" id="ARBA00023033"/>
    </source>
</evidence>
<accession>A0A9P5P338</accession>
<dbReference type="InterPro" id="IPR001128">
    <property type="entry name" value="Cyt_P450"/>
</dbReference>
<dbReference type="GO" id="GO:0004497">
    <property type="term" value="F:monooxygenase activity"/>
    <property type="evidence" value="ECO:0007669"/>
    <property type="project" value="UniProtKB-KW"/>
</dbReference>
<keyword evidence="12" id="KW-1185">Reference proteome</keyword>